<evidence type="ECO:0000313" key="12">
    <source>
        <dbReference type="EMBL" id="TCQ02589.1"/>
    </source>
</evidence>
<dbReference type="RefSeq" id="WP_132848319.1">
    <property type="nucleotide sequence ID" value="NZ_CP058648.1"/>
</dbReference>
<evidence type="ECO:0000256" key="2">
    <source>
        <dbReference type="ARBA" id="ARBA00022475"/>
    </source>
</evidence>
<comment type="subcellular location">
    <subcellularLocation>
        <location evidence="1">Cell membrane</location>
    </subcellularLocation>
</comment>
<dbReference type="InterPro" id="IPR026461">
    <property type="entry name" value="Trfase_2_rSAM/seldom_assoc"/>
</dbReference>
<dbReference type="NCBIfam" id="TIGR04283">
    <property type="entry name" value="glyco_like_mftF"/>
    <property type="match status" value="1"/>
</dbReference>
<dbReference type="EMBL" id="SLYC01000014">
    <property type="protein sequence ID" value="TCQ02589.1"/>
    <property type="molecule type" value="Genomic_DNA"/>
</dbReference>
<keyword evidence="2" id="KW-1003">Cell membrane</keyword>
<dbReference type="InterPro" id="IPR001173">
    <property type="entry name" value="Glyco_trans_2-like"/>
</dbReference>
<evidence type="ECO:0000256" key="8">
    <source>
        <dbReference type="ARBA" id="ARBA00037904"/>
    </source>
</evidence>
<proteinExistence type="inferred from homology"/>
<feature type="domain" description="Glycosyltransferase 2-like" evidence="11">
    <location>
        <begin position="3"/>
        <end position="119"/>
    </location>
</feature>
<dbReference type="PANTHER" id="PTHR43646">
    <property type="entry name" value="GLYCOSYLTRANSFERASE"/>
    <property type="match status" value="1"/>
</dbReference>
<evidence type="ECO:0000256" key="6">
    <source>
        <dbReference type="ARBA" id="ARBA00023136"/>
    </source>
</evidence>
<comment type="function">
    <text evidence="7">Catalyzes the glycosylation of 4,4'-diaponeurosporenoate, i.e. the esterification of glucose at the C1'' position with the carboxyl group of 4,4'-diaponeurosporenic acid, to form glycosyl-4,4'-diaponeurosporenoate. This is a step in the biosynthesis of staphyloxanthin, an orange pigment present in most staphylococci strains.</text>
</comment>
<dbReference type="PANTHER" id="PTHR43646:SF2">
    <property type="entry name" value="GLYCOSYLTRANSFERASE 2-LIKE DOMAIN-CONTAINING PROTEIN"/>
    <property type="match status" value="1"/>
</dbReference>
<accession>A0A4R2TY41</accession>
<keyword evidence="13" id="KW-1185">Reference proteome</keyword>
<dbReference type="Gene3D" id="3.90.550.10">
    <property type="entry name" value="Spore Coat Polysaccharide Biosynthesis Protein SpsA, Chain A"/>
    <property type="match status" value="1"/>
</dbReference>
<evidence type="ECO:0000256" key="4">
    <source>
        <dbReference type="ARBA" id="ARBA00022679"/>
    </source>
</evidence>
<evidence type="ECO:0000256" key="5">
    <source>
        <dbReference type="ARBA" id="ARBA00022746"/>
    </source>
</evidence>
<evidence type="ECO:0000256" key="1">
    <source>
        <dbReference type="ARBA" id="ARBA00004236"/>
    </source>
</evidence>
<gene>
    <name evidence="12" type="ORF">EDD79_10143</name>
</gene>
<sequence>MVSIIIPVLNEERKVRGILEQVTLLGGEKEIIIVDGGSTDNTVAIASKYGRVIHSEKGRSKQMNSGAKESNGDILWFVHSDSIINVEALSAIEESIKSGYTGGGFSLYFYDYDTIFMKFVAATSNIRAKYLGIYFGDQGIFVRKDVFLELGGYPNIELMEDWELSKRLFKSGKIKILSIPIGTSARRFQNGGQLRTLLFMHKIKLLYVLGVPPSKLSKMYREVR</sequence>
<dbReference type="Pfam" id="PF00535">
    <property type="entry name" value="Glycos_transf_2"/>
    <property type="match status" value="1"/>
</dbReference>
<dbReference type="GO" id="GO:0016117">
    <property type="term" value="P:carotenoid biosynthetic process"/>
    <property type="evidence" value="ECO:0007669"/>
    <property type="project" value="UniProtKB-KW"/>
</dbReference>
<reference evidence="12 13" key="1">
    <citation type="submission" date="2019-03" db="EMBL/GenBank/DDBJ databases">
        <title>Genomic Encyclopedia of Type Strains, Phase IV (KMG-IV): sequencing the most valuable type-strain genomes for metagenomic binning, comparative biology and taxonomic classification.</title>
        <authorList>
            <person name="Goeker M."/>
        </authorList>
    </citation>
    <scope>NUCLEOTIDE SEQUENCE [LARGE SCALE GENOMIC DNA]</scope>
    <source>
        <strain evidence="12 13">DSM 100013</strain>
    </source>
</reference>
<comment type="pathway">
    <text evidence="8">Carotenoid biosynthesis; staphyloxanthin biosynthesis; staphyloxanthin from farnesyl diphosphate: step 4/5.</text>
</comment>
<keyword evidence="6" id="KW-0472">Membrane</keyword>
<keyword evidence="5" id="KW-0125">Carotenoid biosynthesis</keyword>
<dbReference type="GO" id="GO:0016757">
    <property type="term" value="F:glycosyltransferase activity"/>
    <property type="evidence" value="ECO:0007669"/>
    <property type="project" value="UniProtKB-KW"/>
</dbReference>
<keyword evidence="3" id="KW-0328">Glycosyltransferase</keyword>
<evidence type="ECO:0000256" key="9">
    <source>
        <dbReference type="ARBA" id="ARBA00038120"/>
    </source>
</evidence>
<evidence type="ECO:0000256" key="10">
    <source>
        <dbReference type="ARBA" id="ARBA00040345"/>
    </source>
</evidence>
<evidence type="ECO:0000256" key="3">
    <source>
        <dbReference type="ARBA" id="ARBA00022676"/>
    </source>
</evidence>
<dbReference type="InterPro" id="IPR029044">
    <property type="entry name" value="Nucleotide-diphossugar_trans"/>
</dbReference>
<comment type="caution">
    <text evidence="12">The sequence shown here is derived from an EMBL/GenBank/DDBJ whole genome shotgun (WGS) entry which is preliminary data.</text>
</comment>
<dbReference type="GO" id="GO:0005886">
    <property type="term" value="C:plasma membrane"/>
    <property type="evidence" value="ECO:0007669"/>
    <property type="project" value="UniProtKB-SubCell"/>
</dbReference>
<dbReference type="AlphaFoldDB" id="A0A4R2TY41"/>
<dbReference type="CDD" id="cd02522">
    <property type="entry name" value="GT_2_like_a"/>
    <property type="match status" value="1"/>
</dbReference>
<dbReference type="Proteomes" id="UP000295504">
    <property type="component" value="Unassembled WGS sequence"/>
</dbReference>
<evidence type="ECO:0000256" key="7">
    <source>
        <dbReference type="ARBA" id="ARBA00037281"/>
    </source>
</evidence>
<protein>
    <recommendedName>
        <fullName evidence="10">4,4'-diaponeurosporenoate glycosyltransferase</fullName>
    </recommendedName>
</protein>
<evidence type="ECO:0000313" key="13">
    <source>
        <dbReference type="Proteomes" id="UP000295504"/>
    </source>
</evidence>
<comment type="similarity">
    <text evidence="9">Belongs to the glycosyltransferase 2 family. CrtQ subfamily.</text>
</comment>
<organism evidence="12 13">
    <name type="scientific">Serpentinicella alkaliphila</name>
    <dbReference type="NCBI Taxonomy" id="1734049"/>
    <lineage>
        <taxon>Bacteria</taxon>
        <taxon>Bacillati</taxon>
        <taxon>Bacillota</taxon>
        <taxon>Clostridia</taxon>
        <taxon>Peptostreptococcales</taxon>
        <taxon>Natronincolaceae</taxon>
        <taxon>Serpentinicella</taxon>
    </lineage>
</organism>
<keyword evidence="4 12" id="KW-0808">Transferase</keyword>
<dbReference type="SUPFAM" id="SSF53448">
    <property type="entry name" value="Nucleotide-diphospho-sugar transferases"/>
    <property type="match status" value="1"/>
</dbReference>
<name>A0A4R2TY41_9FIRM</name>
<dbReference type="OrthoDB" id="9810303at2"/>
<evidence type="ECO:0000259" key="11">
    <source>
        <dbReference type="Pfam" id="PF00535"/>
    </source>
</evidence>